<protein>
    <submittedName>
        <fullName evidence="1">Uncharacterized protein</fullName>
    </submittedName>
</protein>
<keyword evidence="2" id="KW-1185">Reference proteome</keyword>
<comment type="caution">
    <text evidence="1">The sequence shown here is derived from an EMBL/GenBank/DDBJ whole genome shotgun (WGS) entry which is preliminary data.</text>
</comment>
<proteinExistence type="predicted"/>
<organism evidence="1 2">
    <name type="scientific">Sphaerisporangium krabiense</name>
    <dbReference type="NCBI Taxonomy" id="763782"/>
    <lineage>
        <taxon>Bacteria</taxon>
        <taxon>Bacillati</taxon>
        <taxon>Actinomycetota</taxon>
        <taxon>Actinomycetes</taxon>
        <taxon>Streptosporangiales</taxon>
        <taxon>Streptosporangiaceae</taxon>
        <taxon>Sphaerisporangium</taxon>
    </lineage>
</organism>
<name>A0A7W8Z1X2_9ACTN</name>
<gene>
    <name evidence="1" type="ORF">BJ981_001652</name>
</gene>
<evidence type="ECO:0000313" key="2">
    <source>
        <dbReference type="Proteomes" id="UP000588112"/>
    </source>
</evidence>
<accession>A0A7W8Z1X2</accession>
<sequence length="85" mass="9335">MPRFVRDRDWDGRLERLPCPAGDPPARAAARRALGTLIICATPGSLVVDWPSHRPPENSEHAPEASMLVHLVLPGRPALTRAVLR</sequence>
<reference evidence="1 2" key="1">
    <citation type="submission" date="2020-08" db="EMBL/GenBank/DDBJ databases">
        <title>Sequencing the genomes of 1000 actinobacteria strains.</title>
        <authorList>
            <person name="Klenk H.-P."/>
        </authorList>
    </citation>
    <scope>NUCLEOTIDE SEQUENCE [LARGE SCALE GENOMIC DNA]</scope>
    <source>
        <strain evidence="1 2">DSM 45790</strain>
    </source>
</reference>
<dbReference type="AlphaFoldDB" id="A0A7W8Z1X2"/>
<dbReference type="RefSeq" id="WP_184609535.1">
    <property type="nucleotide sequence ID" value="NZ_BOOS01000037.1"/>
</dbReference>
<dbReference type="EMBL" id="JACHBR010000001">
    <property type="protein sequence ID" value="MBB5625953.1"/>
    <property type="molecule type" value="Genomic_DNA"/>
</dbReference>
<evidence type="ECO:0000313" key="1">
    <source>
        <dbReference type="EMBL" id="MBB5625953.1"/>
    </source>
</evidence>
<dbReference type="Proteomes" id="UP000588112">
    <property type="component" value="Unassembled WGS sequence"/>
</dbReference>